<organism evidence="2 3">
    <name type="scientific">Sphingomonas morindae</name>
    <dbReference type="NCBI Taxonomy" id="1541170"/>
    <lineage>
        <taxon>Bacteria</taxon>
        <taxon>Pseudomonadati</taxon>
        <taxon>Pseudomonadota</taxon>
        <taxon>Alphaproteobacteria</taxon>
        <taxon>Sphingomonadales</taxon>
        <taxon>Sphingomonadaceae</taxon>
        <taxon>Sphingomonas</taxon>
    </lineage>
</organism>
<dbReference type="Gene3D" id="6.20.150.10">
    <property type="match status" value="1"/>
</dbReference>
<gene>
    <name evidence="2" type="ORF">LHA26_15725</name>
</gene>
<dbReference type="Pfam" id="PF04717">
    <property type="entry name" value="Phage_base_V"/>
    <property type="match status" value="1"/>
</dbReference>
<dbReference type="InterPro" id="IPR037026">
    <property type="entry name" value="Vgr_OB-fold_dom_sf"/>
</dbReference>
<keyword evidence="3" id="KW-1185">Reference proteome</keyword>
<sequence>MSGTPDIQRLIGDVVRFGTIASVDLAAARCTVAVGELETAAVPWIAGRAGDARLWSPPSVGEQVLLLCPEGDIAAGVALCGIYSDANPAPASVAGLMLLRFGDGAILSYDADGHALVARLVPDATAHIVAPGGLTIDGPVTVNGTVTATEDVKTAGVSLKNHVHDKVQAGGAMSGTPVAA</sequence>
<proteinExistence type="predicted"/>
<reference evidence="2" key="1">
    <citation type="journal article" date="2022" name="Toxins">
        <title>Genomic Analysis of Sphingopyxis sp. USTB-05 for Biodegrading Cyanobacterial Hepatotoxins.</title>
        <authorList>
            <person name="Liu C."/>
            <person name="Xu Q."/>
            <person name="Zhao Z."/>
            <person name="Zhang H."/>
            <person name="Liu X."/>
            <person name="Yin C."/>
            <person name="Liu Y."/>
            <person name="Yan H."/>
        </authorList>
    </citation>
    <scope>NUCLEOTIDE SEQUENCE</scope>
    <source>
        <strain evidence="2">NBD5</strain>
    </source>
</reference>
<dbReference type="Pfam" id="PF18946">
    <property type="entry name" value="Apex"/>
    <property type="match status" value="1"/>
</dbReference>
<dbReference type="RefSeq" id="WP_252166509.1">
    <property type="nucleotide sequence ID" value="NZ_CP084930.1"/>
</dbReference>
<dbReference type="Proteomes" id="UP001056937">
    <property type="component" value="Chromosome 1"/>
</dbReference>
<accession>A0ABY4X748</accession>
<evidence type="ECO:0000313" key="3">
    <source>
        <dbReference type="Proteomes" id="UP001056937"/>
    </source>
</evidence>
<evidence type="ECO:0000259" key="1">
    <source>
        <dbReference type="Pfam" id="PF04717"/>
    </source>
</evidence>
<dbReference type="InterPro" id="IPR006531">
    <property type="entry name" value="Gp5/Vgr_OB"/>
</dbReference>
<dbReference type="InterPro" id="IPR044033">
    <property type="entry name" value="GpV-like_apex"/>
</dbReference>
<name>A0ABY4X748_9SPHN</name>
<dbReference type="EMBL" id="CP084930">
    <property type="protein sequence ID" value="USI72701.1"/>
    <property type="molecule type" value="Genomic_DNA"/>
</dbReference>
<dbReference type="NCBIfam" id="TIGR01644">
    <property type="entry name" value="phage_P2_V"/>
    <property type="match status" value="1"/>
</dbReference>
<dbReference type="InterPro" id="IPR013046">
    <property type="entry name" value="GpV/Gp45"/>
</dbReference>
<dbReference type="Gene3D" id="2.40.50.230">
    <property type="entry name" value="Gp5 N-terminal domain"/>
    <property type="match status" value="1"/>
</dbReference>
<feature type="domain" description="Gp5/Type VI secretion system Vgr protein OB-fold" evidence="1">
    <location>
        <begin position="18"/>
        <end position="83"/>
    </location>
</feature>
<evidence type="ECO:0000313" key="2">
    <source>
        <dbReference type="EMBL" id="USI72701.1"/>
    </source>
</evidence>
<protein>
    <submittedName>
        <fullName evidence="2">Phage baseplate assembly protein V</fullName>
    </submittedName>
</protein>